<dbReference type="EMBL" id="BACD03000031">
    <property type="protein sequence ID" value="GAO50262.1"/>
    <property type="molecule type" value="Genomic_DNA"/>
</dbReference>
<evidence type="ECO:0000313" key="4">
    <source>
        <dbReference type="Proteomes" id="UP000033140"/>
    </source>
</evidence>
<evidence type="ECO:0000313" key="3">
    <source>
        <dbReference type="EMBL" id="GAO50262.1"/>
    </source>
</evidence>
<dbReference type="Pfam" id="PF10961">
    <property type="entry name" value="SelK_SelG"/>
    <property type="match status" value="1"/>
</dbReference>
<reference evidence="3 4" key="3">
    <citation type="journal article" date="2015" name="Genome Announc.">
        <title>Draft Genome Sequence of the Archiascomycetous Yeast Saitoella complicata.</title>
        <authorList>
            <person name="Yamauchi K."/>
            <person name="Kondo S."/>
            <person name="Hamamoto M."/>
            <person name="Takahashi Y."/>
            <person name="Ogura Y."/>
            <person name="Hayashi T."/>
            <person name="Nishida H."/>
        </authorList>
    </citation>
    <scope>NUCLEOTIDE SEQUENCE [LARGE SCALE GENOMIC DNA]</scope>
    <source>
        <strain evidence="3 4">NRRL Y-17804</strain>
    </source>
</reference>
<evidence type="ECO:0000256" key="1">
    <source>
        <dbReference type="SAM" id="MobiDB-lite"/>
    </source>
</evidence>
<feature type="compositionally biased region" description="Gly residues" evidence="1">
    <location>
        <begin position="95"/>
        <end position="114"/>
    </location>
</feature>
<comment type="caution">
    <text evidence="3">The sequence shown here is derived from an EMBL/GenBank/DDBJ whole genome shotgun (WGS) entry which is preliminary data.</text>
</comment>
<accession>A0A0E9NK56</accession>
<dbReference type="Proteomes" id="UP000033140">
    <property type="component" value="Unassembled WGS sequence"/>
</dbReference>
<sequence>MRPCTPDNPIHHQPPTTNHHSIHRLFPTTLRMSSKTTPTQPTYISSSGSLTTTKPLHKRIYGVICAILSFVYLYFRSLFSLNPQSTAAGSRSRGGTVGGWSSGRSMNGGSGSGRRIGRVDDVRGPEYGSGGCPPR</sequence>
<protein>
    <recommendedName>
        <fullName evidence="5">Transmembrane protein</fullName>
    </recommendedName>
</protein>
<evidence type="ECO:0008006" key="5">
    <source>
        <dbReference type="Google" id="ProtNLM"/>
    </source>
</evidence>
<feature type="region of interest" description="Disordered" evidence="1">
    <location>
        <begin position="32"/>
        <end position="51"/>
    </location>
</feature>
<dbReference type="STRING" id="698492.A0A0E9NK56"/>
<feature type="region of interest" description="Disordered" evidence="1">
    <location>
        <begin position="84"/>
        <end position="135"/>
    </location>
</feature>
<organism evidence="3 4">
    <name type="scientific">Saitoella complicata (strain BCRC 22490 / CBS 7301 / JCM 7358 / NBRC 10748 / NRRL Y-17804)</name>
    <dbReference type="NCBI Taxonomy" id="698492"/>
    <lineage>
        <taxon>Eukaryota</taxon>
        <taxon>Fungi</taxon>
        <taxon>Dikarya</taxon>
        <taxon>Ascomycota</taxon>
        <taxon>Taphrinomycotina</taxon>
        <taxon>Taphrinomycotina incertae sedis</taxon>
        <taxon>Saitoella</taxon>
    </lineage>
</organism>
<keyword evidence="2" id="KW-1133">Transmembrane helix</keyword>
<dbReference type="InterPro" id="IPR024491">
    <property type="entry name" value="Se_SelK/SelG"/>
</dbReference>
<keyword evidence="4" id="KW-1185">Reference proteome</keyword>
<reference evidence="3 4" key="2">
    <citation type="journal article" date="2014" name="J. Gen. Appl. Microbiol.">
        <title>The early diverging ascomycetous budding yeast Saitoella complicata has three histone deacetylases belonging to the Clr6, Hos2, and Rpd3 lineages.</title>
        <authorList>
            <person name="Nishida H."/>
            <person name="Matsumoto T."/>
            <person name="Kondo S."/>
            <person name="Hamamoto M."/>
            <person name="Yoshikawa H."/>
        </authorList>
    </citation>
    <scope>NUCLEOTIDE SEQUENCE [LARGE SCALE GENOMIC DNA]</scope>
    <source>
        <strain evidence="3 4">NRRL Y-17804</strain>
    </source>
</reference>
<gene>
    <name evidence="3" type="ORF">G7K_4394-t1</name>
</gene>
<reference evidence="3 4" key="1">
    <citation type="journal article" date="2011" name="J. Gen. Appl. Microbiol.">
        <title>Draft genome sequencing of the enigmatic yeast Saitoella complicata.</title>
        <authorList>
            <person name="Nishida H."/>
            <person name="Hamamoto M."/>
            <person name="Sugiyama J."/>
        </authorList>
    </citation>
    <scope>NUCLEOTIDE SEQUENCE [LARGE SCALE GENOMIC DNA]</scope>
    <source>
        <strain evidence="3 4">NRRL Y-17804</strain>
    </source>
</reference>
<name>A0A0E9NK56_SAICN</name>
<dbReference type="AlphaFoldDB" id="A0A0E9NK56"/>
<keyword evidence="2" id="KW-0472">Membrane</keyword>
<proteinExistence type="predicted"/>
<keyword evidence="2" id="KW-0812">Transmembrane</keyword>
<feature type="region of interest" description="Disordered" evidence="1">
    <location>
        <begin position="1"/>
        <end position="22"/>
    </location>
</feature>
<evidence type="ECO:0000256" key="2">
    <source>
        <dbReference type="SAM" id="Phobius"/>
    </source>
</evidence>
<feature type="transmembrane region" description="Helical" evidence="2">
    <location>
        <begin position="59"/>
        <end position="75"/>
    </location>
</feature>